<dbReference type="STRING" id="692370.A6F68_00287"/>
<gene>
    <name evidence="2" type="primary">blh</name>
    <name evidence="2" type="ORF">A6F68_00287</name>
</gene>
<dbReference type="InterPro" id="IPR005939">
    <property type="entry name" value="BLH_phosphatase-like"/>
</dbReference>
<feature type="domain" description="Beta-lactamase hydrolase-like protein phosphatase-like" evidence="1">
    <location>
        <begin position="4"/>
        <end position="111"/>
    </location>
</feature>
<dbReference type="Proteomes" id="UP000092932">
    <property type="component" value="Chromosome"/>
</dbReference>
<name>A0A1B2A9L0_9SPHN</name>
<dbReference type="EMBL" id="CP016591">
    <property type="protein sequence ID" value="ANY18822.1"/>
    <property type="molecule type" value="Genomic_DNA"/>
</dbReference>
<proteinExistence type="predicted"/>
<accession>A0A1B2A9L0</accession>
<organism evidence="2 3">
    <name type="scientific">Tsuneonella dongtanensis</name>
    <dbReference type="NCBI Taxonomy" id="692370"/>
    <lineage>
        <taxon>Bacteria</taxon>
        <taxon>Pseudomonadati</taxon>
        <taxon>Pseudomonadota</taxon>
        <taxon>Alphaproteobacteria</taxon>
        <taxon>Sphingomonadales</taxon>
        <taxon>Erythrobacteraceae</taxon>
        <taxon>Tsuneonella</taxon>
    </lineage>
</organism>
<protein>
    <submittedName>
        <fullName evidence="2">Beta-lactamase hydrolase-like protein</fullName>
        <ecNumber evidence="2">3.-.-.-</ecNumber>
    </submittedName>
</protein>
<dbReference type="SUPFAM" id="SSF52799">
    <property type="entry name" value="(Phosphotyrosine protein) phosphatases II"/>
    <property type="match status" value="1"/>
</dbReference>
<dbReference type="OrthoDB" id="9805710at2"/>
<dbReference type="RefSeq" id="WP_067675323.1">
    <property type="nucleotide sequence ID" value="NZ_CP016591.1"/>
</dbReference>
<evidence type="ECO:0000313" key="2">
    <source>
        <dbReference type="EMBL" id="ANY18822.1"/>
    </source>
</evidence>
<dbReference type="KEGG" id="ado:A6F68_00287"/>
<evidence type="ECO:0000259" key="1">
    <source>
        <dbReference type="Pfam" id="PF04273"/>
    </source>
</evidence>
<dbReference type="Pfam" id="PF04273">
    <property type="entry name" value="BLH_phosphatase"/>
    <property type="match status" value="1"/>
</dbReference>
<dbReference type="InterPro" id="IPR029021">
    <property type="entry name" value="Prot-tyrosine_phosphatase-like"/>
</dbReference>
<reference evidence="2 3" key="1">
    <citation type="submission" date="2016-07" db="EMBL/GenBank/DDBJ databases">
        <title>Complete genome sequence of Altererythrobacter dongtanensis KCTC 22672, a type strain with esterase isolated from tidal flat.</title>
        <authorList>
            <person name="Cheng H."/>
            <person name="Wu Y.-H."/>
            <person name="Zhou P."/>
            <person name="Huo Y.-Y."/>
            <person name="Wang C.-S."/>
            <person name="Xu X.-W."/>
        </authorList>
    </citation>
    <scope>NUCLEOTIDE SEQUENCE [LARGE SCALE GENOMIC DNA]</scope>
    <source>
        <strain evidence="2 3">KCTC 22672</strain>
    </source>
</reference>
<dbReference type="AlphaFoldDB" id="A0A1B2A9L0"/>
<keyword evidence="3" id="KW-1185">Reference proteome</keyword>
<evidence type="ECO:0000313" key="3">
    <source>
        <dbReference type="Proteomes" id="UP000092932"/>
    </source>
</evidence>
<keyword evidence="2" id="KW-0378">Hydrolase</keyword>
<dbReference type="Gene3D" id="3.90.190.10">
    <property type="entry name" value="Protein tyrosine phosphatase superfamily"/>
    <property type="match status" value="1"/>
</dbReference>
<dbReference type="EC" id="3.-.-.-" evidence="2"/>
<dbReference type="PATRIC" id="fig|692370.5.peg.296"/>
<dbReference type="NCBIfam" id="TIGR01244">
    <property type="entry name" value="TIGR01244 family sulfur transferase"/>
    <property type="match status" value="1"/>
</dbReference>
<sequence>MNEFRKLSDTMFASPQIDLDDVAQAKEQGVALIVNNRPEGESPDQVPGAEIEAAARAAGIDYLAIPITHAGFSHPQVTALAEALESAGGPVLGYCRSGTRSTLLWALARASQGESPDAIAAAAAAAGYDVGPVRPAMDALVAQSRQS</sequence>
<dbReference type="GO" id="GO:0016787">
    <property type="term" value="F:hydrolase activity"/>
    <property type="evidence" value="ECO:0007669"/>
    <property type="project" value="UniProtKB-KW"/>
</dbReference>